<evidence type="ECO:0000259" key="3">
    <source>
        <dbReference type="Pfam" id="PF00501"/>
    </source>
</evidence>
<evidence type="ECO:0000256" key="1">
    <source>
        <dbReference type="ARBA" id="ARBA00006432"/>
    </source>
</evidence>
<dbReference type="Pfam" id="PF13193">
    <property type="entry name" value="AMP-binding_C"/>
    <property type="match status" value="1"/>
</dbReference>
<dbReference type="SUPFAM" id="SSF56801">
    <property type="entry name" value="Acetyl-CoA synthetase-like"/>
    <property type="match status" value="1"/>
</dbReference>
<dbReference type="Proteomes" id="UP000266673">
    <property type="component" value="Unassembled WGS sequence"/>
</dbReference>
<comment type="similarity">
    <text evidence="1">Belongs to the ATP-dependent AMP-binding enzyme family.</text>
</comment>
<proteinExistence type="inferred from homology"/>
<keyword evidence="2" id="KW-0436">Ligase</keyword>
<accession>A0A397U9H5</accession>
<dbReference type="AlphaFoldDB" id="A0A397U9H5"/>
<comment type="caution">
    <text evidence="5">The sequence shown here is derived from an EMBL/GenBank/DDBJ whole genome shotgun (WGS) entry which is preliminary data.</text>
</comment>
<sequence length="420" mass="46657">MIFNSSCPEVEIPKIGIYQYATSNKNKISDNKVIFTDGMTDEKVTFGELKRDSRRFAAGLQDKLGFKRGKVTAANPKCTASEFAFQLIDSGASVIIVHPEYLNNAIKAAKEARIPESRILLLGKSEVRGFRHHRSLICDREAEPVSYSQEEARTTVAFLCYSSGTTGKQKGVEITHTNVVANMTQIISLGSFRTLPPIILELVNFPSIESMSNVDTVFCGAAPLSSCGVLIPNLQAKILSEDGQELGYNEPGELCVRGPNVMKGYLNNKEATNAMIDNDGFLHTGDVALVDHQGNFFIVDRIKELIKYQGFQVAPAELESILLAHPAVLDAAVVPYFSKEMLTEYPTAFIVLDTKYEKTLYMSKEIRKFVDDKVAPHKKLRGGVLFVDAIPKSESGKILRRILREKLKNGDFMFIQQNFL</sequence>
<dbReference type="InterPro" id="IPR042099">
    <property type="entry name" value="ANL_N_sf"/>
</dbReference>
<name>A0A397U9H5_9GLOM</name>
<dbReference type="InterPro" id="IPR045851">
    <property type="entry name" value="AMP-bd_C_sf"/>
</dbReference>
<evidence type="ECO:0000313" key="6">
    <source>
        <dbReference type="Proteomes" id="UP000266673"/>
    </source>
</evidence>
<protein>
    <submittedName>
        <fullName evidence="5">Uncharacterized protein</fullName>
    </submittedName>
</protein>
<evidence type="ECO:0000259" key="4">
    <source>
        <dbReference type="Pfam" id="PF13193"/>
    </source>
</evidence>
<dbReference type="InterPro" id="IPR000873">
    <property type="entry name" value="AMP-dep_synth/lig_dom"/>
</dbReference>
<dbReference type="STRING" id="44941.A0A397U9H5"/>
<evidence type="ECO:0000256" key="2">
    <source>
        <dbReference type="ARBA" id="ARBA00022598"/>
    </source>
</evidence>
<dbReference type="Gene3D" id="3.40.50.12780">
    <property type="entry name" value="N-terminal domain of ligase-like"/>
    <property type="match status" value="2"/>
</dbReference>
<dbReference type="GO" id="GO:0016405">
    <property type="term" value="F:CoA-ligase activity"/>
    <property type="evidence" value="ECO:0007669"/>
    <property type="project" value="TreeGrafter"/>
</dbReference>
<evidence type="ECO:0000313" key="5">
    <source>
        <dbReference type="EMBL" id="RIB06824.1"/>
    </source>
</evidence>
<dbReference type="PANTHER" id="PTHR24096">
    <property type="entry name" value="LONG-CHAIN-FATTY-ACID--COA LIGASE"/>
    <property type="match status" value="1"/>
</dbReference>
<dbReference type="Gene3D" id="3.30.300.30">
    <property type="match status" value="1"/>
</dbReference>
<dbReference type="InterPro" id="IPR025110">
    <property type="entry name" value="AMP-bd_C"/>
</dbReference>
<dbReference type="PANTHER" id="PTHR24096:SF149">
    <property type="entry name" value="AMP-BINDING DOMAIN-CONTAINING PROTEIN-RELATED"/>
    <property type="match status" value="1"/>
</dbReference>
<feature type="domain" description="AMP-binding enzyme C-terminal" evidence="4">
    <location>
        <begin position="317"/>
        <end position="397"/>
    </location>
</feature>
<dbReference type="FunFam" id="3.30.300.30:FF:000007">
    <property type="entry name" value="4-coumarate--CoA ligase 2"/>
    <property type="match status" value="1"/>
</dbReference>
<organism evidence="5 6">
    <name type="scientific">Gigaspora rosea</name>
    <dbReference type="NCBI Taxonomy" id="44941"/>
    <lineage>
        <taxon>Eukaryota</taxon>
        <taxon>Fungi</taxon>
        <taxon>Fungi incertae sedis</taxon>
        <taxon>Mucoromycota</taxon>
        <taxon>Glomeromycotina</taxon>
        <taxon>Glomeromycetes</taxon>
        <taxon>Diversisporales</taxon>
        <taxon>Gigasporaceae</taxon>
        <taxon>Gigaspora</taxon>
    </lineage>
</organism>
<feature type="domain" description="AMP-dependent synthetase/ligase" evidence="3">
    <location>
        <begin position="73"/>
        <end position="187"/>
    </location>
</feature>
<dbReference type="OrthoDB" id="1898221at2759"/>
<keyword evidence="6" id="KW-1185">Reference proteome</keyword>
<dbReference type="Pfam" id="PF00501">
    <property type="entry name" value="AMP-binding"/>
    <property type="match status" value="2"/>
</dbReference>
<feature type="domain" description="AMP-dependent synthetase/ligase" evidence="3">
    <location>
        <begin position="223"/>
        <end position="266"/>
    </location>
</feature>
<gene>
    <name evidence="5" type="ORF">C2G38_2135536</name>
</gene>
<reference evidence="5 6" key="1">
    <citation type="submission" date="2018-06" db="EMBL/GenBank/DDBJ databases">
        <title>Comparative genomics reveals the genomic features of Rhizophagus irregularis, R. cerebriforme, R. diaphanum and Gigaspora rosea, and their symbiotic lifestyle signature.</title>
        <authorList>
            <person name="Morin E."/>
            <person name="San Clemente H."/>
            <person name="Chen E.C.H."/>
            <person name="De La Providencia I."/>
            <person name="Hainaut M."/>
            <person name="Kuo A."/>
            <person name="Kohler A."/>
            <person name="Murat C."/>
            <person name="Tang N."/>
            <person name="Roy S."/>
            <person name="Loubradou J."/>
            <person name="Henrissat B."/>
            <person name="Grigoriev I.V."/>
            <person name="Corradi N."/>
            <person name="Roux C."/>
            <person name="Martin F.M."/>
        </authorList>
    </citation>
    <scope>NUCLEOTIDE SEQUENCE [LARGE SCALE GENOMIC DNA]</scope>
    <source>
        <strain evidence="5 6">DAOM 194757</strain>
    </source>
</reference>
<dbReference type="EMBL" id="QKWP01001756">
    <property type="protein sequence ID" value="RIB06824.1"/>
    <property type="molecule type" value="Genomic_DNA"/>
</dbReference>